<evidence type="ECO:0000256" key="4">
    <source>
        <dbReference type="ARBA" id="ARBA00023157"/>
    </source>
</evidence>
<dbReference type="GO" id="GO:0005886">
    <property type="term" value="C:plasma membrane"/>
    <property type="evidence" value="ECO:0007669"/>
    <property type="project" value="UniProtKB-SubCell"/>
</dbReference>
<comment type="subcellular location">
    <subcellularLocation>
        <location evidence="1">Cell inner membrane</location>
        <topology evidence="1">Single-pass membrane protein</topology>
        <orientation evidence="1">Periplasmic side</orientation>
    </subcellularLocation>
</comment>
<dbReference type="EMBL" id="BAEN01000059">
    <property type="protein sequence ID" value="GAC15742.1"/>
    <property type="molecule type" value="Genomic_DNA"/>
</dbReference>
<evidence type="ECO:0000256" key="5">
    <source>
        <dbReference type="ARBA" id="ARBA00023284"/>
    </source>
</evidence>
<dbReference type="Proteomes" id="UP000006334">
    <property type="component" value="Unassembled WGS sequence"/>
</dbReference>
<protein>
    <submittedName>
        <fullName evidence="7">Thiol:disulfide interchange protein dsbE</fullName>
    </submittedName>
</protein>
<evidence type="ECO:0000256" key="2">
    <source>
        <dbReference type="ARBA" id="ARBA00007758"/>
    </source>
</evidence>
<dbReference type="InterPro" id="IPR036249">
    <property type="entry name" value="Thioredoxin-like_sf"/>
</dbReference>
<dbReference type="Gene3D" id="3.40.30.10">
    <property type="entry name" value="Glutaredoxin"/>
    <property type="match status" value="1"/>
</dbReference>
<dbReference type="eggNOG" id="COG0526">
    <property type="taxonomic scope" value="Bacteria"/>
</dbReference>
<dbReference type="InterPro" id="IPR004799">
    <property type="entry name" value="Periplasmic_diS_OxRdtase_DsbE"/>
</dbReference>
<dbReference type="InterPro" id="IPR017937">
    <property type="entry name" value="Thioredoxin_CS"/>
</dbReference>
<dbReference type="GO" id="GO:0030288">
    <property type="term" value="C:outer membrane-bounded periplasmic space"/>
    <property type="evidence" value="ECO:0007669"/>
    <property type="project" value="InterPro"/>
</dbReference>
<keyword evidence="4" id="KW-1015">Disulfide bond</keyword>
<keyword evidence="8" id="KW-1185">Reference proteome</keyword>
<gene>
    <name evidence="7" type="primary">dsbE</name>
    <name evidence="7" type="ORF">GLIP_3121</name>
</gene>
<dbReference type="NCBIfam" id="TIGR00385">
    <property type="entry name" value="dsbE"/>
    <property type="match status" value="1"/>
</dbReference>
<dbReference type="PANTHER" id="PTHR42852">
    <property type="entry name" value="THIOL:DISULFIDE INTERCHANGE PROTEIN DSBE"/>
    <property type="match status" value="1"/>
</dbReference>
<dbReference type="InterPro" id="IPR013766">
    <property type="entry name" value="Thioredoxin_domain"/>
</dbReference>
<dbReference type="GO" id="GO:0015036">
    <property type="term" value="F:disulfide oxidoreductase activity"/>
    <property type="evidence" value="ECO:0007669"/>
    <property type="project" value="InterPro"/>
</dbReference>
<reference evidence="7 8" key="1">
    <citation type="journal article" date="2017" name="Antonie Van Leeuwenhoek">
        <title>Rhizobium rhizosphaerae sp. nov., a novel species isolated from rice rhizosphere.</title>
        <authorList>
            <person name="Zhao J.J."/>
            <person name="Zhang J."/>
            <person name="Zhang R.J."/>
            <person name="Zhang C.W."/>
            <person name="Yin H.Q."/>
            <person name="Zhang X.X."/>
        </authorList>
    </citation>
    <scope>NUCLEOTIDE SEQUENCE [LARGE SCALE GENOMIC DNA]</scope>
    <source>
        <strain evidence="7 8">E3</strain>
    </source>
</reference>
<dbReference type="GO" id="GO:0017004">
    <property type="term" value="P:cytochrome complex assembly"/>
    <property type="evidence" value="ECO:0007669"/>
    <property type="project" value="UniProtKB-KW"/>
</dbReference>
<dbReference type="PROSITE" id="PS00194">
    <property type="entry name" value="THIOREDOXIN_1"/>
    <property type="match status" value="1"/>
</dbReference>
<comment type="similarity">
    <text evidence="2">Belongs to the thioredoxin family. DsbE subfamily.</text>
</comment>
<organism evidence="7 8">
    <name type="scientific">Aliiglaciecola lipolytica E3</name>
    <dbReference type="NCBI Taxonomy" id="1127673"/>
    <lineage>
        <taxon>Bacteria</taxon>
        <taxon>Pseudomonadati</taxon>
        <taxon>Pseudomonadota</taxon>
        <taxon>Gammaproteobacteria</taxon>
        <taxon>Alteromonadales</taxon>
        <taxon>Alteromonadaceae</taxon>
        <taxon>Aliiglaciecola</taxon>
    </lineage>
</organism>
<dbReference type="AlphaFoldDB" id="K6YC14"/>
<dbReference type="PROSITE" id="PS51352">
    <property type="entry name" value="THIOREDOXIN_2"/>
    <property type="match status" value="1"/>
</dbReference>
<evidence type="ECO:0000313" key="7">
    <source>
        <dbReference type="EMBL" id="GAC15742.1"/>
    </source>
</evidence>
<dbReference type="InterPro" id="IPR013740">
    <property type="entry name" value="Redoxin"/>
</dbReference>
<evidence type="ECO:0000259" key="6">
    <source>
        <dbReference type="PROSITE" id="PS51352"/>
    </source>
</evidence>
<keyword evidence="5" id="KW-0676">Redox-active center</keyword>
<evidence type="ECO:0000256" key="1">
    <source>
        <dbReference type="ARBA" id="ARBA00004383"/>
    </source>
</evidence>
<sequence>MRKAYIFLIPLTLFVVLSVFLYKGLYGDPRQLDSTVLNKPAPDFSLPDLMQPDLTYDPQIFKGQVTLMNVWGVWCVTCAVELPYLTELSQQGVRIIGLYYDQDTDPDFGIKSIPTIQKEVTAKLAQLGNPYEFNIFDVKRDYSLDLGVTGAPETFLIDKQGIIRMHHIGDINTRVWRNKIAPLYNELMAQ</sequence>
<keyword evidence="3" id="KW-0201">Cytochrome c-type biogenesis</keyword>
<evidence type="ECO:0000256" key="3">
    <source>
        <dbReference type="ARBA" id="ARBA00022748"/>
    </source>
</evidence>
<comment type="caution">
    <text evidence="7">The sequence shown here is derived from an EMBL/GenBank/DDBJ whole genome shotgun (WGS) entry which is preliminary data.</text>
</comment>
<dbReference type="STRING" id="1127673.GLIP_3121"/>
<dbReference type="Pfam" id="PF08534">
    <property type="entry name" value="Redoxin"/>
    <property type="match status" value="1"/>
</dbReference>
<dbReference type="SUPFAM" id="SSF52833">
    <property type="entry name" value="Thioredoxin-like"/>
    <property type="match status" value="1"/>
</dbReference>
<name>K6YC14_9ALTE</name>
<feature type="domain" description="Thioredoxin" evidence="6">
    <location>
        <begin position="35"/>
        <end position="185"/>
    </location>
</feature>
<dbReference type="PANTHER" id="PTHR42852:SF6">
    <property type="entry name" value="THIOL:DISULFIDE INTERCHANGE PROTEIN DSBE"/>
    <property type="match status" value="1"/>
</dbReference>
<evidence type="ECO:0000313" key="8">
    <source>
        <dbReference type="Proteomes" id="UP000006334"/>
    </source>
</evidence>
<dbReference type="OrthoDB" id="9799347at2"/>
<dbReference type="RefSeq" id="WP_008845547.1">
    <property type="nucleotide sequence ID" value="NZ_BAEN01000059.1"/>
</dbReference>
<accession>K6YC14</accession>
<proteinExistence type="inferred from homology"/>
<dbReference type="InterPro" id="IPR050553">
    <property type="entry name" value="Thioredoxin_ResA/DsbE_sf"/>
</dbReference>